<reference evidence="1 2" key="2">
    <citation type="submission" date="2018-12" db="EMBL/GenBank/DDBJ databases">
        <title>Rhizobacter gummiphilus sp. nov., a rubber-degrading bacterium isolated from the soil of a botanical garden in Japan.</title>
        <authorList>
            <person name="Shunsuke S.S."/>
        </authorList>
    </citation>
    <scope>NUCLEOTIDE SEQUENCE [LARGE SCALE GENOMIC DNA]</scope>
    <source>
        <strain evidence="1 2">S-16</strain>
    </source>
</reference>
<keyword evidence="2" id="KW-1185">Reference proteome</keyword>
<dbReference type="EMBL" id="QUSW01000001">
    <property type="protein sequence ID" value="RQP26004.1"/>
    <property type="molecule type" value="Genomic_DNA"/>
</dbReference>
<sequence>MAFLLDGSTNIRRKRCPFKFQLCTLKFKRLQEQPTARSFGSSTMGKRSYFEAALQAITQIVSPTIFYLVKMLVRPKVILTRI</sequence>
<evidence type="ECO:0000313" key="1">
    <source>
        <dbReference type="EMBL" id="RQP26004.1"/>
    </source>
</evidence>
<reference evidence="1 2" key="1">
    <citation type="submission" date="2018-08" db="EMBL/GenBank/DDBJ databases">
        <authorList>
            <person name="Khan S.A."/>
            <person name="Jeon C.O."/>
            <person name="Chun B.H."/>
            <person name="Jeong S.E."/>
        </authorList>
    </citation>
    <scope>NUCLEOTIDE SEQUENCE [LARGE SCALE GENOMIC DNA]</scope>
    <source>
        <strain evidence="1 2">S-16</strain>
    </source>
</reference>
<comment type="caution">
    <text evidence="1">The sequence shown here is derived from an EMBL/GenBank/DDBJ whole genome shotgun (WGS) entry which is preliminary data.</text>
</comment>
<name>A0A3N7HUR1_9BURK</name>
<protein>
    <submittedName>
        <fullName evidence="1">Uncharacterized protein</fullName>
    </submittedName>
</protein>
<accession>A0A3N7HUR1</accession>
<gene>
    <name evidence="1" type="ORF">DZC73_02825</name>
</gene>
<dbReference type="AlphaFoldDB" id="A0A3N7HUR1"/>
<evidence type="ECO:0000313" key="2">
    <source>
        <dbReference type="Proteomes" id="UP000267464"/>
    </source>
</evidence>
<organism evidence="1 2">
    <name type="scientific">Piscinibacter terrae</name>
    <dbReference type="NCBI Taxonomy" id="2496871"/>
    <lineage>
        <taxon>Bacteria</taxon>
        <taxon>Pseudomonadati</taxon>
        <taxon>Pseudomonadota</taxon>
        <taxon>Betaproteobacteria</taxon>
        <taxon>Burkholderiales</taxon>
        <taxon>Sphaerotilaceae</taxon>
        <taxon>Piscinibacter</taxon>
    </lineage>
</organism>
<proteinExistence type="predicted"/>
<dbReference type="Proteomes" id="UP000267464">
    <property type="component" value="Unassembled WGS sequence"/>
</dbReference>